<protein>
    <submittedName>
        <fullName evidence="2">Uncharacterized protein</fullName>
    </submittedName>
</protein>
<proteinExistence type="predicted"/>
<dbReference type="Proteomes" id="UP000230069">
    <property type="component" value="Unassembled WGS sequence"/>
</dbReference>
<reference evidence="2 3" key="1">
    <citation type="submission" date="2017-09" db="EMBL/GenBank/DDBJ databases">
        <title>WGS assembly of Aquilegia coerulea Goldsmith.</title>
        <authorList>
            <person name="Hodges S."/>
            <person name="Kramer E."/>
            <person name="Nordborg M."/>
            <person name="Tomkins J."/>
            <person name="Borevitz J."/>
            <person name="Derieg N."/>
            <person name="Yan J."/>
            <person name="Mihaltcheva S."/>
            <person name="Hayes R.D."/>
            <person name="Rokhsar D."/>
        </authorList>
    </citation>
    <scope>NUCLEOTIDE SEQUENCE [LARGE SCALE GENOMIC DNA]</scope>
    <source>
        <strain evidence="3">cv. Goldsmith</strain>
    </source>
</reference>
<keyword evidence="3" id="KW-1185">Reference proteome</keyword>
<dbReference type="EMBL" id="KZ305095">
    <property type="protein sequence ID" value="PIA27378.1"/>
    <property type="molecule type" value="Genomic_DNA"/>
</dbReference>
<evidence type="ECO:0000313" key="3">
    <source>
        <dbReference type="Proteomes" id="UP000230069"/>
    </source>
</evidence>
<sequence>MFKEEEDVEGQEENDEDDEKVFVEEQTTKPHSASEVIGSKSGQKEIRWRAKDLEDLGPFCNTAYEKELFFTNEYMEFELGNIKKTVVVDIGLLLWGTNIGRIMLFQIKCTSKGLKRGCKRDWQVKTYTCMKKFHY</sequence>
<accession>A0A2G5C7W4</accession>
<gene>
    <name evidence="2" type="ORF">AQUCO_07800011v1</name>
</gene>
<name>A0A2G5C7W4_AQUCA</name>
<feature type="compositionally biased region" description="Acidic residues" evidence="1">
    <location>
        <begin position="1"/>
        <end position="19"/>
    </location>
</feature>
<evidence type="ECO:0000313" key="2">
    <source>
        <dbReference type="EMBL" id="PIA27378.1"/>
    </source>
</evidence>
<feature type="region of interest" description="Disordered" evidence="1">
    <location>
        <begin position="1"/>
        <end position="42"/>
    </location>
</feature>
<dbReference type="InParanoid" id="A0A2G5C7W4"/>
<evidence type="ECO:0000256" key="1">
    <source>
        <dbReference type="SAM" id="MobiDB-lite"/>
    </source>
</evidence>
<dbReference type="AlphaFoldDB" id="A0A2G5C7W4"/>
<organism evidence="2 3">
    <name type="scientific">Aquilegia coerulea</name>
    <name type="common">Rocky mountain columbine</name>
    <dbReference type="NCBI Taxonomy" id="218851"/>
    <lineage>
        <taxon>Eukaryota</taxon>
        <taxon>Viridiplantae</taxon>
        <taxon>Streptophyta</taxon>
        <taxon>Embryophyta</taxon>
        <taxon>Tracheophyta</taxon>
        <taxon>Spermatophyta</taxon>
        <taxon>Magnoliopsida</taxon>
        <taxon>Ranunculales</taxon>
        <taxon>Ranunculaceae</taxon>
        <taxon>Thalictroideae</taxon>
        <taxon>Aquilegia</taxon>
    </lineage>
</organism>